<name>A0A8C6E0S7_MOSMO</name>
<evidence type="ECO:0000256" key="11">
    <source>
        <dbReference type="SAM" id="MobiDB-lite"/>
    </source>
</evidence>
<feature type="domain" description="SANT" evidence="13">
    <location>
        <begin position="557"/>
        <end position="598"/>
    </location>
</feature>
<keyword evidence="10" id="KW-0175">Coiled coil</keyword>
<evidence type="ECO:0000256" key="1">
    <source>
        <dbReference type="ARBA" id="ARBA00022553"/>
    </source>
</evidence>
<feature type="domain" description="Myb-like" evidence="12">
    <location>
        <begin position="601"/>
        <end position="652"/>
    </location>
</feature>
<evidence type="ECO:0000256" key="9">
    <source>
        <dbReference type="ARBA" id="ARBA00079701"/>
    </source>
</evidence>
<feature type="region of interest" description="Disordered" evidence="11">
    <location>
        <begin position="1172"/>
        <end position="1227"/>
    </location>
</feature>
<feature type="region of interest" description="Disordered" evidence="11">
    <location>
        <begin position="780"/>
        <end position="814"/>
    </location>
</feature>
<dbReference type="GO" id="GO:0000978">
    <property type="term" value="F:RNA polymerase II cis-regulatory region sequence-specific DNA binding"/>
    <property type="evidence" value="ECO:0007669"/>
    <property type="project" value="TreeGrafter"/>
</dbReference>
<dbReference type="InterPro" id="IPR009057">
    <property type="entry name" value="Homeodomain-like_sf"/>
</dbReference>
<evidence type="ECO:0000256" key="8">
    <source>
        <dbReference type="ARBA" id="ARBA00071222"/>
    </source>
</evidence>
<dbReference type="PANTHER" id="PTHR46621">
    <property type="entry name" value="SNRNA-ACTIVATING PROTEIN COMPLEX SUBUNIT 4"/>
    <property type="match status" value="1"/>
</dbReference>
<feature type="compositionally biased region" description="Acidic residues" evidence="11">
    <location>
        <begin position="1434"/>
        <end position="1450"/>
    </location>
</feature>
<evidence type="ECO:0000259" key="12">
    <source>
        <dbReference type="PROSITE" id="PS50090"/>
    </source>
</evidence>
<keyword evidence="6" id="KW-0539">Nucleus</keyword>
<dbReference type="GO" id="GO:0019185">
    <property type="term" value="C:snRNA-activating protein complex"/>
    <property type="evidence" value="ECO:0007669"/>
    <property type="project" value="Ensembl"/>
</dbReference>
<dbReference type="InterPro" id="IPR017930">
    <property type="entry name" value="Myb_dom"/>
</dbReference>
<feature type="compositionally biased region" description="Acidic residues" evidence="11">
    <location>
        <begin position="37"/>
        <end position="51"/>
    </location>
</feature>
<keyword evidence="5" id="KW-0804">Transcription</keyword>
<feature type="compositionally biased region" description="Basic residues" evidence="11">
    <location>
        <begin position="659"/>
        <end position="668"/>
    </location>
</feature>
<dbReference type="GO" id="GO:0042795">
    <property type="term" value="P:snRNA transcription by RNA polymerase II"/>
    <property type="evidence" value="ECO:0007669"/>
    <property type="project" value="Ensembl"/>
</dbReference>
<feature type="compositionally biased region" description="Basic residues" evidence="11">
    <location>
        <begin position="1486"/>
        <end position="1498"/>
    </location>
</feature>
<feature type="region of interest" description="Disordered" evidence="11">
    <location>
        <begin position="1246"/>
        <end position="1296"/>
    </location>
</feature>
<dbReference type="Gene3D" id="1.10.10.60">
    <property type="entry name" value="Homeodomain-like"/>
    <property type="match status" value="4"/>
</dbReference>
<dbReference type="SUPFAM" id="SSF46689">
    <property type="entry name" value="Homeodomain-like"/>
    <property type="match status" value="3"/>
</dbReference>
<feature type="coiled-coil region" evidence="10">
    <location>
        <begin position="374"/>
        <end position="401"/>
    </location>
</feature>
<dbReference type="GO" id="GO:0016251">
    <property type="term" value="F:RNA polymerase II general transcription initiation factor activity"/>
    <property type="evidence" value="ECO:0007669"/>
    <property type="project" value="Ensembl"/>
</dbReference>
<evidence type="ECO:0000256" key="5">
    <source>
        <dbReference type="ARBA" id="ARBA00023163"/>
    </source>
</evidence>
<dbReference type="InterPro" id="IPR001005">
    <property type="entry name" value="SANT/Myb"/>
</dbReference>
<evidence type="ECO:0000256" key="2">
    <source>
        <dbReference type="ARBA" id="ARBA00022737"/>
    </source>
</evidence>
<proteinExistence type="predicted"/>
<feature type="compositionally biased region" description="Polar residues" evidence="11">
    <location>
        <begin position="1173"/>
        <end position="1189"/>
    </location>
</feature>
<gene>
    <name evidence="15" type="primary">SNAPC4</name>
</gene>
<evidence type="ECO:0000259" key="13">
    <source>
        <dbReference type="PROSITE" id="PS51293"/>
    </source>
</evidence>
<feature type="compositionally biased region" description="Polar residues" evidence="11">
    <location>
        <begin position="1090"/>
        <end position="1101"/>
    </location>
</feature>
<feature type="region of interest" description="Disordered" evidence="11">
    <location>
        <begin position="932"/>
        <end position="960"/>
    </location>
</feature>
<dbReference type="InterPro" id="IPR051575">
    <property type="entry name" value="Myb-like_DNA-bd"/>
</dbReference>
<dbReference type="PROSITE" id="PS51294">
    <property type="entry name" value="HTH_MYB"/>
    <property type="match status" value="3"/>
</dbReference>
<dbReference type="Proteomes" id="UP000694544">
    <property type="component" value="Unplaced"/>
</dbReference>
<dbReference type="InterPro" id="IPR017884">
    <property type="entry name" value="SANT_dom"/>
</dbReference>
<evidence type="ECO:0000256" key="6">
    <source>
        <dbReference type="ARBA" id="ARBA00023242"/>
    </source>
</evidence>
<feature type="domain" description="HTH myb-type" evidence="14">
    <location>
        <begin position="442"/>
        <end position="498"/>
    </location>
</feature>
<feature type="region of interest" description="Disordered" evidence="11">
    <location>
        <begin position="28"/>
        <end position="79"/>
    </location>
</feature>
<evidence type="ECO:0000256" key="3">
    <source>
        <dbReference type="ARBA" id="ARBA00023015"/>
    </source>
</evidence>
<keyword evidence="3" id="KW-0805">Transcription regulation</keyword>
<keyword evidence="1" id="KW-0597">Phosphoprotein</keyword>
<dbReference type="Pfam" id="PF13921">
    <property type="entry name" value="Myb_DNA-bind_6"/>
    <property type="match status" value="2"/>
</dbReference>
<dbReference type="FunFam" id="1.10.10.60:FF:000314">
    <property type="entry name" value="Small nuclear RNA-activating complex, polypeptide 4"/>
    <property type="match status" value="1"/>
</dbReference>
<feature type="region of interest" description="Disordered" evidence="11">
    <location>
        <begin position="1420"/>
        <end position="1498"/>
    </location>
</feature>
<evidence type="ECO:0000313" key="15">
    <source>
        <dbReference type="Ensembl" id="ENSMMSP00000024127.1"/>
    </source>
</evidence>
<evidence type="ECO:0000259" key="14">
    <source>
        <dbReference type="PROSITE" id="PS51294"/>
    </source>
</evidence>
<dbReference type="CDD" id="cd00167">
    <property type="entry name" value="SANT"/>
    <property type="match status" value="3"/>
</dbReference>
<feature type="region of interest" description="Disordered" evidence="11">
    <location>
        <begin position="155"/>
        <end position="180"/>
    </location>
</feature>
<evidence type="ECO:0000256" key="7">
    <source>
        <dbReference type="ARBA" id="ARBA00025193"/>
    </source>
</evidence>
<keyword evidence="4" id="KW-0238">DNA-binding</keyword>
<keyword evidence="16" id="KW-1185">Reference proteome</keyword>
<dbReference type="PROSITE" id="PS50090">
    <property type="entry name" value="MYB_LIKE"/>
    <property type="match status" value="4"/>
</dbReference>
<feature type="region of interest" description="Disordered" evidence="11">
    <location>
        <begin position="1075"/>
        <end position="1112"/>
    </location>
</feature>
<protein>
    <recommendedName>
        <fullName evidence="8">snRNA-activating protein complex subunit 4</fullName>
    </recommendedName>
    <alternativeName>
        <fullName evidence="9">snRNA-activating protein complex 190 kDa subunit</fullName>
    </alternativeName>
</protein>
<feature type="domain" description="HTH myb-type" evidence="14">
    <location>
        <begin position="605"/>
        <end position="656"/>
    </location>
</feature>
<dbReference type="Ensembl" id="ENSMMST00000026675.1">
    <property type="protein sequence ID" value="ENSMMSP00000024127.1"/>
    <property type="gene ID" value="ENSMMSG00000018179.1"/>
</dbReference>
<keyword evidence="2" id="KW-0677">Repeat</keyword>
<comment type="function">
    <text evidence="7">Part of the SNAPc complex required for the transcription of both RNA polymerase II and III small-nuclear RNA genes. Binds to the proximal sequence element (PSE), a non-TATA-box basal promoter element common to these 2 types of genes. Recruits TBP and BRF2 to the U6 snRNA TATA box.</text>
</comment>
<dbReference type="FunFam" id="1.10.10.60:FF:000016">
    <property type="entry name" value="Transcriptional activator Myb isoform A"/>
    <property type="match status" value="1"/>
</dbReference>
<dbReference type="PROSITE" id="PS51293">
    <property type="entry name" value="SANT"/>
    <property type="match status" value="2"/>
</dbReference>
<dbReference type="GO" id="GO:0000995">
    <property type="term" value="F:RNA polymerase III general transcription initiation factor activity"/>
    <property type="evidence" value="ECO:0007669"/>
    <property type="project" value="Ensembl"/>
</dbReference>
<dbReference type="PANTHER" id="PTHR46621:SF1">
    <property type="entry name" value="SNRNA-ACTIVATING PROTEIN COMPLEX SUBUNIT 4"/>
    <property type="match status" value="1"/>
</dbReference>
<feature type="compositionally biased region" description="Low complexity" evidence="11">
    <location>
        <begin position="669"/>
        <end position="679"/>
    </location>
</feature>
<evidence type="ECO:0000256" key="10">
    <source>
        <dbReference type="SAM" id="Coils"/>
    </source>
</evidence>
<evidence type="ECO:0000256" key="4">
    <source>
        <dbReference type="ARBA" id="ARBA00023125"/>
    </source>
</evidence>
<sequence length="1498" mass="162779">MDVDAERERISREIEQLERILDPCCSSVSMDVSESSLDSDSDADSLPDSDSDAAGPLLSEEERWGEASNDEDDPKEEVLPEDPEACLQLNMVYQEVVREKLAEVSLLLAQNREQQVRRAWPGRHHHRASGAGALGPILQGSHCWLTHWWPSVSATGGSHGQPCGRQGPQGEGRQEPAPEPVPRTLHEALLQGQGHRSGEWPAPCSRPHTLPWALGLSRILRRVFPSFAELNLPAPGGNVRSASLGGSGWPRPMDKRHRAAPPALLPHGVQSHSPGRAPGLGIHARWRTGSRVPAGSTPGSAHSMTDILRQGPPANEDTREKAAQGIKSFEELLVTKWKTWEKVLLRKSVVSDRLQRLLQPKLLKLEYLQQKQNKATSELERQVLEKQAREAEKELQDINQLPEEALLGDRLDSHDWDKISNINFEGGRSTEEIRKFWQNHEHPSINKQEWSEQEAAQLKAVAAKHGHLDWQGIAEELGTRRSAFQCLQKYQQHNPALKRREWTDEEDRMLTRLVQAMRVGSHIPYRRIVYYMEGRDSMQLIYRWTKSLDPGLKKGLWAPEEDAKLLQAVAKYGEQDWFKIREEVPGRSDAQCRDRYLRRLHFSLKKGRWNPKEVEKLIELIEKYGVGHWAKIASELPHRSGSQCLSKWKIMVRQQQRQARQRARRRARWSPSSGSSSDSSWEDSEPEEAPKDVPEEALAGGPEPPPAQYTVPDMDLWVPARQSMEELWGAGAGDCPCPPEGPDMAQATALAPAGQLASRSWSANPRSVGCPCLAATHHWSSEGPRGKERLRQPHPPGSAPGLSPGGGSRDEARPHMWPQWARTTQRRQGHALQRRLLEHKLLTAVSPWVGEVDLLCACPRPTMRPRRADGIRRQLQGAHLASTPVFALLIQLFQIDMPGCVEVVRERKAWPPALLQAGAWHPPSLQELSTARSAAGRLTQSVPAQGATEQSTCPERGRGPQACCAASTPQAPALAPCRPRPKPKTVSELLREKRLREARARRAAQGPAVLPARVLLSPPLVIQPLAPPGTRVSSIMLSGPGGPPVTSSGASGSWVPAKDERAPTLHTFVLGPATSRAPSQVPAGCPLSALGQSQAPATSRKQGLPEAPPFLPAAPSPVQLPIQPLSLTPALGTPVAAGTPLPVTWVLTAQGLLPVPLQAVVSLPAPTGAPDLTQLSVTLPPSPTDTPASQGPGLPEQSCPGPPAASTDLEPEPPCSTEPLSESPTEVAEACGLAGLASPGEALVAGETSVPRTPSQDTPLAHHPATRPPSSGPLPLRGVPGAASGPREPQPLDPEEPLLSWLGLESAALDLSLLSQESVAAAQEWLRGRRGVPVPALGSQLAYQPPTLCSLRALSSLLLRKKDLEHRAAVLAPGGPAGALQALLGWVRERLCNSPAYLLLRARFLAAFTLPALLATLSPRGVPTTLSASTGPDPETDSDELDLEEPELTDSDGQSGDPAQGAPDPGQGSAPSCPDSPNDLDMLQTRRSRHVRKRRRLQ</sequence>
<evidence type="ECO:0000313" key="16">
    <source>
        <dbReference type="Proteomes" id="UP000694544"/>
    </source>
</evidence>
<feature type="compositionally biased region" description="Acidic residues" evidence="11">
    <location>
        <begin position="68"/>
        <end position="79"/>
    </location>
</feature>
<reference evidence="15" key="2">
    <citation type="submission" date="2025-09" db="UniProtKB">
        <authorList>
            <consortium name="Ensembl"/>
        </authorList>
    </citation>
    <scope>IDENTIFICATION</scope>
</reference>
<dbReference type="GO" id="GO:0001006">
    <property type="term" value="F:RNA polymerase III type 3 promoter sequence-specific DNA binding"/>
    <property type="evidence" value="ECO:0007669"/>
    <property type="project" value="TreeGrafter"/>
</dbReference>
<dbReference type="GeneTree" id="ENSGT00940000160404"/>
<feature type="domain" description="Myb-like" evidence="12">
    <location>
        <begin position="549"/>
        <end position="600"/>
    </location>
</feature>
<dbReference type="FunFam" id="1.10.10.60:FF:000321">
    <property type="entry name" value="Small nuclear RNA-activating complex, polypeptide 4"/>
    <property type="match status" value="1"/>
</dbReference>
<feature type="domain" description="Myb-like" evidence="12">
    <location>
        <begin position="442"/>
        <end position="494"/>
    </location>
</feature>
<accession>A0A8C6E0S7</accession>
<feature type="domain" description="HTH myb-type" evidence="14">
    <location>
        <begin position="549"/>
        <end position="604"/>
    </location>
</feature>
<dbReference type="SMART" id="SM00717">
    <property type="entry name" value="SANT"/>
    <property type="match status" value="5"/>
</dbReference>
<feature type="region of interest" description="Disordered" evidence="11">
    <location>
        <begin position="656"/>
        <end position="711"/>
    </location>
</feature>
<feature type="compositionally biased region" description="Polar residues" evidence="11">
    <location>
        <begin position="932"/>
        <end position="953"/>
    </location>
</feature>
<dbReference type="GO" id="GO:0042796">
    <property type="term" value="P:snRNA transcription by RNA polymerase III"/>
    <property type="evidence" value="ECO:0007669"/>
    <property type="project" value="Ensembl"/>
</dbReference>
<feature type="domain" description="SANT" evidence="13">
    <location>
        <begin position="604"/>
        <end position="653"/>
    </location>
</feature>
<reference evidence="15" key="1">
    <citation type="submission" date="2025-08" db="UniProtKB">
        <authorList>
            <consortium name="Ensembl"/>
        </authorList>
    </citation>
    <scope>IDENTIFICATION</scope>
</reference>
<organism evidence="15 16">
    <name type="scientific">Moschus moschiferus</name>
    <name type="common">Siberian musk deer</name>
    <name type="synonym">Moschus sibiricus</name>
    <dbReference type="NCBI Taxonomy" id="68415"/>
    <lineage>
        <taxon>Eukaryota</taxon>
        <taxon>Metazoa</taxon>
        <taxon>Chordata</taxon>
        <taxon>Craniata</taxon>
        <taxon>Vertebrata</taxon>
        <taxon>Euteleostomi</taxon>
        <taxon>Mammalia</taxon>
        <taxon>Eutheria</taxon>
        <taxon>Laurasiatheria</taxon>
        <taxon>Artiodactyla</taxon>
        <taxon>Ruminantia</taxon>
        <taxon>Pecora</taxon>
        <taxon>Moschidae</taxon>
        <taxon>Moschus</taxon>
    </lineage>
</organism>
<feature type="domain" description="Myb-like" evidence="12">
    <location>
        <begin position="495"/>
        <end position="548"/>
    </location>
</feature>